<comment type="catalytic activity">
    <reaction evidence="2">
        <text>3',3',3'-cAAG + H2O = G[3'-5']pA[3'-5']pAp[3'] + H(+)</text>
        <dbReference type="Rhea" id="RHEA:72863"/>
        <dbReference type="ChEBI" id="CHEBI:15377"/>
        <dbReference type="ChEBI" id="CHEBI:15378"/>
        <dbReference type="ChEBI" id="CHEBI:143810"/>
        <dbReference type="ChEBI" id="CHEBI:192532"/>
    </reaction>
    <physiologicalReaction direction="left-to-right" evidence="2">
        <dbReference type="Rhea" id="RHEA:72864"/>
    </physiologicalReaction>
</comment>
<comment type="caution">
    <text evidence="10">The sequence shown here is derived from an EMBL/GenBank/DDBJ whole genome shotgun (WGS) entry which is preliminary data.</text>
</comment>
<proteinExistence type="inferred from homology"/>
<dbReference type="EMBL" id="LAZR01026153">
    <property type="protein sequence ID" value="KKL69626.1"/>
    <property type="molecule type" value="Genomic_DNA"/>
</dbReference>
<evidence type="ECO:0000256" key="4">
    <source>
        <dbReference type="ARBA" id="ARBA00034244"/>
    </source>
</evidence>
<evidence type="ECO:0000256" key="8">
    <source>
        <dbReference type="ARBA" id="ARBA00048123"/>
    </source>
</evidence>
<dbReference type="InterPro" id="IPR056175">
    <property type="entry name" value="Acb1-like_C"/>
</dbReference>
<comment type="similarity">
    <text evidence="6">Belongs to the anti-CBASS protein Acb1 family.</text>
</comment>
<evidence type="ECO:0000256" key="7">
    <source>
        <dbReference type="ARBA" id="ARBA00034343"/>
    </source>
</evidence>
<evidence type="ECO:0000256" key="6">
    <source>
        <dbReference type="ARBA" id="ARBA00034316"/>
    </source>
</evidence>
<comment type="catalytic activity">
    <reaction evidence="3">
        <text>3',3',3'-c-tri-AMP + H2O = A[3'-5']pA[3'-5']pAp[3'] + H(+)</text>
        <dbReference type="Rhea" id="RHEA:72859"/>
        <dbReference type="ChEBI" id="CHEBI:15377"/>
        <dbReference type="ChEBI" id="CHEBI:15378"/>
        <dbReference type="ChEBI" id="CHEBI:192523"/>
        <dbReference type="ChEBI" id="CHEBI:192530"/>
    </reaction>
    <physiologicalReaction direction="left-to-right" evidence="3">
        <dbReference type="Rhea" id="RHEA:72860"/>
    </physiologicalReaction>
</comment>
<organism evidence="10">
    <name type="scientific">marine sediment metagenome</name>
    <dbReference type="NCBI Taxonomy" id="412755"/>
    <lineage>
        <taxon>unclassified sequences</taxon>
        <taxon>metagenomes</taxon>
        <taxon>ecological metagenomes</taxon>
    </lineage>
</organism>
<accession>A0A0F9ETL9</accession>
<evidence type="ECO:0000256" key="2">
    <source>
        <dbReference type="ARBA" id="ARBA00034233"/>
    </source>
</evidence>
<dbReference type="GO" id="GO:0016787">
    <property type="term" value="F:hydrolase activity"/>
    <property type="evidence" value="ECO:0007669"/>
    <property type="project" value="UniProtKB-KW"/>
</dbReference>
<protein>
    <recommendedName>
        <fullName evidence="7">Anti-CBASS protein Acb1</fullName>
    </recommendedName>
</protein>
<evidence type="ECO:0000256" key="5">
    <source>
        <dbReference type="ARBA" id="ARBA00034283"/>
    </source>
</evidence>
<dbReference type="InterPro" id="IPR009097">
    <property type="entry name" value="Cyclic_Pdiesterase"/>
</dbReference>
<sequence>MKLNELKENGTFAGVRFDGDTMKGLQQYQKDNNVPNVVGKGKLHCTLLYSKRHLPNYEAQGEIDPPLVGKFKKFTIFQSRPDEETEETSNCLVLEFDCPELTKRHEDLMKNHNASFDHNEFLPHVTLSYSVGDLKVDDLPNYESDLVMNHEYSTALQD</sequence>
<dbReference type="Pfam" id="PF23474">
    <property type="entry name" value="Acb1"/>
    <property type="match status" value="1"/>
</dbReference>
<comment type="catalytic activity">
    <reaction evidence="5">
        <text>3',3'-cGAMP + H2O = G[3'-5']pAp[3'] + H(+)</text>
        <dbReference type="Rhea" id="RHEA:72831"/>
        <dbReference type="ChEBI" id="CHEBI:15377"/>
        <dbReference type="ChEBI" id="CHEBI:15378"/>
        <dbReference type="ChEBI" id="CHEBI:71501"/>
        <dbReference type="ChEBI" id="CHEBI:192497"/>
    </reaction>
    <physiologicalReaction direction="left-to-right" evidence="5">
        <dbReference type="Rhea" id="RHEA:72832"/>
    </physiologicalReaction>
</comment>
<feature type="non-terminal residue" evidence="10">
    <location>
        <position position="158"/>
    </location>
</feature>
<name>A0A0F9ETL9_9ZZZZ</name>
<keyword evidence="1" id="KW-0378">Hydrolase</keyword>
<dbReference type="SUPFAM" id="SSF55144">
    <property type="entry name" value="LigT-like"/>
    <property type="match status" value="1"/>
</dbReference>
<evidence type="ECO:0000259" key="9">
    <source>
        <dbReference type="Pfam" id="PF23474"/>
    </source>
</evidence>
<dbReference type="AlphaFoldDB" id="A0A0F9ETL9"/>
<reference evidence="10" key="1">
    <citation type="journal article" date="2015" name="Nature">
        <title>Complex archaea that bridge the gap between prokaryotes and eukaryotes.</title>
        <authorList>
            <person name="Spang A."/>
            <person name="Saw J.H."/>
            <person name="Jorgensen S.L."/>
            <person name="Zaremba-Niedzwiedzka K."/>
            <person name="Martijn J."/>
            <person name="Lind A.E."/>
            <person name="van Eijk R."/>
            <person name="Schleper C."/>
            <person name="Guy L."/>
            <person name="Ettema T.J."/>
        </authorList>
    </citation>
    <scope>NUCLEOTIDE SEQUENCE</scope>
</reference>
<feature type="domain" description="Anti-CBASS protein Acb1-like C-terminal" evidence="9">
    <location>
        <begin position="10"/>
        <end position="157"/>
    </location>
</feature>
<evidence type="ECO:0000256" key="1">
    <source>
        <dbReference type="ARBA" id="ARBA00022801"/>
    </source>
</evidence>
<evidence type="ECO:0000313" key="10">
    <source>
        <dbReference type="EMBL" id="KKL69626.1"/>
    </source>
</evidence>
<comment type="catalytic activity">
    <reaction evidence="8">
        <text>3',3'-cUAMP + H2O = U[3'-5']pAp[3'] + H(+)</text>
        <dbReference type="Rhea" id="RHEA:72835"/>
        <dbReference type="ChEBI" id="CHEBI:15377"/>
        <dbReference type="ChEBI" id="CHEBI:15378"/>
        <dbReference type="ChEBI" id="CHEBI:143809"/>
        <dbReference type="ChEBI" id="CHEBI:192498"/>
    </reaction>
    <physiologicalReaction direction="left-to-right" evidence="8">
        <dbReference type="Rhea" id="RHEA:72836"/>
    </physiologicalReaction>
</comment>
<gene>
    <name evidence="10" type="ORF">LCGC14_2113080</name>
</gene>
<evidence type="ECO:0000256" key="3">
    <source>
        <dbReference type="ARBA" id="ARBA00034240"/>
    </source>
</evidence>
<comment type="catalytic activity">
    <reaction evidence="4">
        <text>3',3',3'-cAAG + H2O = A[3'-5']pG[3'-5']pAp[3'] + H(+)</text>
        <dbReference type="Rhea" id="RHEA:72867"/>
        <dbReference type="ChEBI" id="CHEBI:15377"/>
        <dbReference type="ChEBI" id="CHEBI:15378"/>
        <dbReference type="ChEBI" id="CHEBI:143810"/>
        <dbReference type="ChEBI" id="CHEBI:192533"/>
    </reaction>
    <physiologicalReaction direction="left-to-right" evidence="4">
        <dbReference type="Rhea" id="RHEA:72868"/>
    </physiologicalReaction>
</comment>